<protein>
    <submittedName>
        <fullName evidence="2">Uncharacterized protein</fullName>
    </submittedName>
</protein>
<name>A0AAV7QGX5_PLEWA</name>
<evidence type="ECO:0000313" key="2">
    <source>
        <dbReference type="EMBL" id="KAJ1139827.1"/>
    </source>
</evidence>
<dbReference type="AlphaFoldDB" id="A0AAV7QGX5"/>
<evidence type="ECO:0000256" key="1">
    <source>
        <dbReference type="SAM" id="MobiDB-lite"/>
    </source>
</evidence>
<accession>A0AAV7QGX5</accession>
<reference evidence="2" key="1">
    <citation type="journal article" date="2022" name="bioRxiv">
        <title>Sequencing and chromosome-scale assembly of the giantPleurodeles waltlgenome.</title>
        <authorList>
            <person name="Brown T."/>
            <person name="Elewa A."/>
            <person name="Iarovenko S."/>
            <person name="Subramanian E."/>
            <person name="Araus A.J."/>
            <person name="Petzold A."/>
            <person name="Susuki M."/>
            <person name="Suzuki K.-i.T."/>
            <person name="Hayashi T."/>
            <person name="Toyoda A."/>
            <person name="Oliveira C."/>
            <person name="Osipova E."/>
            <person name="Leigh N.D."/>
            <person name="Simon A."/>
            <person name="Yun M.H."/>
        </authorList>
    </citation>
    <scope>NUCLEOTIDE SEQUENCE</scope>
    <source>
        <strain evidence="2">20211129_DDA</strain>
        <tissue evidence="2">Liver</tissue>
    </source>
</reference>
<proteinExistence type="predicted"/>
<gene>
    <name evidence="2" type="ORF">NDU88_006191</name>
</gene>
<sequence>MATLNQHSISCSSLVKIVAHSSSNPQCSSVPSVPVKQELATGMVLGRSVEAKAPAASWSDAPSKEAGTFFGEAGASWQALLTTMDTMSMAIYYQADKQETRVDLLNIFAVHIVSIDKKHQGLNDLIRRAQTHSYTQQVQCHCALTGDISPQTIEPLNEILMEVRVQVLGSQNGICKRAGATHENLQERTAAGSEIRNQELATSNPQATGLSQQEVIQNPIGSQCRRDCRRSPNSHCSNQGLSSKKGQETAKGSP</sequence>
<feature type="region of interest" description="Disordered" evidence="1">
    <location>
        <begin position="221"/>
        <end position="254"/>
    </location>
</feature>
<evidence type="ECO:0000313" key="3">
    <source>
        <dbReference type="Proteomes" id="UP001066276"/>
    </source>
</evidence>
<feature type="compositionally biased region" description="Polar residues" evidence="1">
    <location>
        <begin position="231"/>
        <end position="254"/>
    </location>
</feature>
<comment type="caution">
    <text evidence="2">The sequence shown here is derived from an EMBL/GenBank/DDBJ whole genome shotgun (WGS) entry which is preliminary data.</text>
</comment>
<keyword evidence="3" id="KW-1185">Reference proteome</keyword>
<organism evidence="2 3">
    <name type="scientific">Pleurodeles waltl</name>
    <name type="common">Iberian ribbed newt</name>
    <dbReference type="NCBI Taxonomy" id="8319"/>
    <lineage>
        <taxon>Eukaryota</taxon>
        <taxon>Metazoa</taxon>
        <taxon>Chordata</taxon>
        <taxon>Craniata</taxon>
        <taxon>Vertebrata</taxon>
        <taxon>Euteleostomi</taxon>
        <taxon>Amphibia</taxon>
        <taxon>Batrachia</taxon>
        <taxon>Caudata</taxon>
        <taxon>Salamandroidea</taxon>
        <taxon>Salamandridae</taxon>
        <taxon>Pleurodelinae</taxon>
        <taxon>Pleurodeles</taxon>
    </lineage>
</organism>
<dbReference type="EMBL" id="JANPWB010000010">
    <property type="protein sequence ID" value="KAJ1139827.1"/>
    <property type="molecule type" value="Genomic_DNA"/>
</dbReference>
<dbReference type="Proteomes" id="UP001066276">
    <property type="component" value="Chromosome 6"/>
</dbReference>